<evidence type="ECO:0000313" key="2">
    <source>
        <dbReference type="Proteomes" id="UP000829398"/>
    </source>
</evidence>
<organism evidence="1 2">
    <name type="scientific">Citrus sinensis</name>
    <name type="common">Sweet orange</name>
    <name type="synonym">Citrus aurantium var. sinensis</name>
    <dbReference type="NCBI Taxonomy" id="2711"/>
    <lineage>
        <taxon>Eukaryota</taxon>
        <taxon>Viridiplantae</taxon>
        <taxon>Streptophyta</taxon>
        <taxon>Embryophyta</taxon>
        <taxon>Tracheophyta</taxon>
        <taxon>Spermatophyta</taxon>
        <taxon>Magnoliopsida</taxon>
        <taxon>eudicotyledons</taxon>
        <taxon>Gunneridae</taxon>
        <taxon>Pentapetalae</taxon>
        <taxon>rosids</taxon>
        <taxon>malvids</taxon>
        <taxon>Sapindales</taxon>
        <taxon>Rutaceae</taxon>
        <taxon>Aurantioideae</taxon>
        <taxon>Citrus</taxon>
    </lineage>
</organism>
<protein>
    <submittedName>
        <fullName evidence="1">Ribonuclease H protein</fullName>
    </submittedName>
</protein>
<name>A0ACB8LBP4_CITSI</name>
<dbReference type="EMBL" id="CM039173">
    <property type="protein sequence ID" value="KAH9770879.1"/>
    <property type="molecule type" value="Genomic_DNA"/>
</dbReference>
<proteinExistence type="predicted"/>
<gene>
    <name evidence="1" type="ORF">KPL71_012507</name>
</gene>
<comment type="caution">
    <text evidence="1">The sequence shown here is derived from an EMBL/GenBank/DDBJ whole genome shotgun (WGS) entry which is preliminary data.</text>
</comment>
<dbReference type="Proteomes" id="UP000829398">
    <property type="component" value="Chromosome 4"/>
</dbReference>
<sequence>MCAFTGTVRTTQLCSLGVNGVSVASWEMPMEVSFKLNVHATVDVDRGKVRRGWNSMHLSLAGRITLAQSVIQAVPIFAMQTTRIPQGVLDKIDRISRRFIWGGNNEDRKVNLLNWEMVCTPKSGGGLGLKNLPDMNNALLMKIGWNMLVSPHSLWVKVLRSKYGLTSDSIPIAIDNNYSSYLWKSISRIWDYVLRGMRWTIGDGNKINFWHQRWDIQNARSTLSFGQSNKIIKDVRWQAPPESFFKLNTDGSRLKNGLASAGGLVRDCSRKWQFGFGMNIGFGSVTIAELWGLFQGLNIAWDRGIRYLIVEVDRQCVSQLISSTRLMPNAHFSLITAIKELMNRQWLITIKHIYREANFAADSMAKLAGSLPLGLHVFENPPEGLGYCRVVPRQCAKAVEAAEGLHGSAREQETEVLSWVTASGSMGGHGWSSKNAEEDHHGNHTKWTVDRGLLFVFALILTSPNNSIMLMF</sequence>
<accession>A0ACB8LBP4</accession>
<reference evidence="2" key="1">
    <citation type="journal article" date="2023" name="Hortic. Res.">
        <title>A chromosome-level phased genome enabling allele-level studies in sweet orange: a case study on citrus Huanglongbing tolerance.</title>
        <authorList>
            <person name="Wu B."/>
            <person name="Yu Q."/>
            <person name="Deng Z."/>
            <person name="Duan Y."/>
            <person name="Luo F."/>
            <person name="Gmitter F. Jr."/>
        </authorList>
    </citation>
    <scope>NUCLEOTIDE SEQUENCE [LARGE SCALE GENOMIC DNA]</scope>
    <source>
        <strain evidence="2">cv. Valencia</strain>
    </source>
</reference>
<evidence type="ECO:0000313" key="1">
    <source>
        <dbReference type="EMBL" id="KAH9770879.1"/>
    </source>
</evidence>
<keyword evidence="2" id="KW-1185">Reference proteome</keyword>